<dbReference type="InterPro" id="IPR051783">
    <property type="entry name" value="NAD(P)-dependent_oxidoreduct"/>
</dbReference>
<dbReference type="SUPFAM" id="SSF51735">
    <property type="entry name" value="NAD(P)-binding Rossmann-fold domains"/>
    <property type="match status" value="1"/>
</dbReference>
<dbReference type="GO" id="GO:0005737">
    <property type="term" value="C:cytoplasm"/>
    <property type="evidence" value="ECO:0007669"/>
    <property type="project" value="TreeGrafter"/>
</dbReference>
<dbReference type="Pfam" id="PF01370">
    <property type="entry name" value="Epimerase"/>
    <property type="match status" value="1"/>
</dbReference>
<accession>A0A318SQL3</accession>
<protein>
    <submittedName>
        <fullName evidence="2">Nucleoside-diphosphate-sugar epimerase</fullName>
    </submittedName>
</protein>
<keyword evidence="3" id="KW-1185">Reference proteome</keyword>
<dbReference type="EMBL" id="QJTE01000003">
    <property type="protein sequence ID" value="PYE83972.1"/>
    <property type="molecule type" value="Genomic_DNA"/>
</dbReference>
<evidence type="ECO:0000259" key="1">
    <source>
        <dbReference type="Pfam" id="PF01370"/>
    </source>
</evidence>
<dbReference type="RefSeq" id="WP_110814518.1">
    <property type="nucleotide sequence ID" value="NZ_QJTE01000003.1"/>
</dbReference>
<name>A0A318SQL3_9RHOB</name>
<dbReference type="AlphaFoldDB" id="A0A318SQL3"/>
<reference evidence="2 3" key="1">
    <citation type="submission" date="2018-06" db="EMBL/GenBank/DDBJ databases">
        <title>Genomic Encyclopedia of Type Strains, Phase III (KMG-III): the genomes of soil and plant-associated and newly described type strains.</title>
        <authorList>
            <person name="Whitman W."/>
        </authorList>
    </citation>
    <scope>NUCLEOTIDE SEQUENCE [LARGE SCALE GENOMIC DNA]</scope>
    <source>
        <strain evidence="2 3">CECT 9025</strain>
    </source>
</reference>
<dbReference type="InterPro" id="IPR036291">
    <property type="entry name" value="NAD(P)-bd_dom_sf"/>
</dbReference>
<dbReference type="Gene3D" id="3.40.50.720">
    <property type="entry name" value="NAD(P)-binding Rossmann-like Domain"/>
    <property type="match status" value="1"/>
</dbReference>
<evidence type="ECO:0000313" key="2">
    <source>
        <dbReference type="EMBL" id="PYE83972.1"/>
    </source>
</evidence>
<proteinExistence type="predicted"/>
<dbReference type="Proteomes" id="UP000248311">
    <property type="component" value="Unassembled WGS sequence"/>
</dbReference>
<organism evidence="2 3">
    <name type="scientific">Pseudoroseicyclus aestuarii</name>
    <dbReference type="NCBI Taxonomy" id="1795041"/>
    <lineage>
        <taxon>Bacteria</taxon>
        <taxon>Pseudomonadati</taxon>
        <taxon>Pseudomonadota</taxon>
        <taxon>Alphaproteobacteria</taxon>
        <taxon>Rhodobacterales</taxon>
        <taxon>Paracoccaceae</taxon>
        <taxon>Pseudoroseicyclus</taxon>
    </lineage>
</organism>
<evidence type="ECO:0000313" key="3">
    <source>
        <dbReference type="Proteomes" id="UP000248311"/>
    </source>
</evidence>
<dbReference type="PANTHER" id="PTHR48079:SF6">
    <property type="entry name" value="NAD(P)-BINDING DOMAIN-CONTAINING PROTEIN-RELATED"/>
    <property type="match status" value="1"/>
</dbReference>
<dbReference type="PANTHER" id="PTHR48079">
    <property type="entry name" value="PROTEIN YEEZ"/>
    <property type="match status" value="1"/>
</dbReference>
<comment type="caution">
    <text evidence="2">The sequence shown here is derived from an EMBL/GenBank/DDBJ whole genome shotgun (WGS) entry which is preliminary data.</text>
</comment>
<dbReference type="GO" id="GO:0004029">
    <property type="term" value="F:aldehyde dehydrogenase (NAD+) activity"/>
    <property type="evidence" value="ECO:0007669"/>
    <property type="project" value="TreeGrafter"/>
</dbReference>
<dbReference type="OrthoDB" id="7170465at2"/>
<sequence length="332" mass="35930">MYGQEAKTALVLGATGGIGGAVAEALLARGWRVRGMARDAATAARGWTGAPGIEWVQGDAMRRADVMAAARGAGVIVHAVNPPGYRDWDRLVLPMIDNTIAAARAGGARIVLPGTVYNYDPAQVPLAREDSPQQPASRKGRIRVALERRLEEASGRAPVLILRAGDYWGPGARSSWFSAGMIGEGRPLRRLTLLTRSGAGHSWAYLPDVAETVARLLDAPERLRPFERVGMEGLWDEDGTRMPALVEEALGRRLPRKRFPWWAMRALEPFGGFAREAAELRPLWSHPLRIDNTRLRALLGEELRTPPSEAMRAALAALGLLEPAGEAPVPVG</sequence>
<dbReference type="InterPro" id="IPR001509">
    <property type="entry name" value="Epimerase_deHydtase"/>
</dbReference>
<feature type="domain" description="NAD-dependent epimerase/dehydratase" evidence="1">
    <location>
        <begin position="9"/>
        <end position="225"/>
    </location>
</feature>
<gene>
    <name evidence="2" type="ORF">DFP88_103334</name>
</gene>